<feature type="domain" description="Translocation and assembly module TamB C-terminal" evidence="6">
    <location>
        <begin position="1025"/>
        <end position="1446"/>
    </location>
</feature>
<evidence type="ECO:0000256" key="4">
    <source>
        <dbReference type="ARBA" id="ARBA00023136"/>
    </source>
</evidence>
<evidence type="ECO:0000256" key="2">
    <source>
        <dbReference type="ARBA" id="ARBA00022692"/>
    </source>
</evidence>
<feature type="region of interest" description="Disordered" evidence="5">
    <location>
        <begin position="1462"/>
        <end position="1509"/>
    </location>
</feature>
<dbReference type="EMBL" id="SRLH01000001">
    <property type="protein sequence ID" value="TGD59732.1"/>
    <property type="molecule type" value="Genomic_DNA"/>
</dbReference>
<dbReference type="Pfam" id="PF04357">
    <property type="entry name" value="TamB"/>
    <property type="match status" value="1"/>
</dbReference>
<name>A0A4Z0LCV1_9FLAO</name>
<evidence type="ECO:0000256" key="5">
    <source>
        <dbReference type="SAM" id="MobiDB-lite"/>
    </source>
</evidence>
<dbReference type="Proteomes" id="UP000297407">
    <property type="component" value="Unassembled WGS sequence"/>
</dbReference>
<reference evidence="7 8" key="1">
    <citation type="submission" date="2019-04" db="EMBL/GenBank/DDBJ databases">
        <title>Flavobacterium sp. strain DS2-A Genome sequencing and assembly.</title>
        <authorList>
            <person name="Kim I."/>
        </authorList>
    </citation>
    <scope>NUCLEOTIDE SEQUENCE [LARGE SCALE GENOMIC DNA]</scope>
    <source>
        <strain evidence="7 8">DS2-A</strain>
    </source>
</reference>
<feature type="compositionally biased region" description="Basic and acidic residues" evidence="5">
    <location>
        <begin position="1462"/>
        <end position="1474"/>
    </location>
</feature>
<keyword evidence="8" id="KW-1185">Reference proteome</keyword>
<dbReference type="GO" id="GO:0005886">
    <property type="term" value="C:plasma membrane"/>
    <property type="evidence" value="ECO:0007669"/>
    <property type="project" value="InterPro"/>
</dbReference>
<proteinExistence type="predicted"/>
<evidence type="ECO:0000256" key="3">
    <source>
        <dbReference type="ARBA" id="ARBA00022989"/>
    </source>
</evidence>
<evidence type="ECO:0000256" key="1">
    <source>
        <dbReference type="ARBA" id="ARBA00004167"/>
    </source>
</evidence>
<organism evidence="7 8">
    <name type="scientific">Flavobacterium humi</name>
    <dbReference type="NCBI Taxonomy" id="2562683"/>
    <lineage>
        <taxon>Bacteria</taxon>
        <taxon>Pseudomonadati</taxon>
        <taxon>Bacteroidota</taxon>
        <taxon>Flavobacteriia</taxon>
        <taxon>Flavobacteriales</taxon>
        <taxon>Flavobacteriaceae</taxon>
        <taxon>Flavobacterium</taxon>
    </lineage>
</organism>
<comment type="caution">
    <text evidence="7">The sequence shown here is derived from an EMBL/GenBank/DDBJ whole genome shotgun (WGS) entry which is preliminary data.</text>
</comment>
<feature type="compositionally biased region" description="Basic and acidic residues" evidence="5">
    <location>
        <begin position="1487"/>
        <end position="1509"/>
    </location>
</feature>
<comment type="subcellular location">
    <subcellularLocation>
        <location evidence="1">Membrane</location>
        <topology evidence="1">Single-pass membrane protein</topology>
    </subcellularLocation>
</comment>
<evidence type="ECO:0000313" key="7">
    <source>
        <dbReference type="EMBL" id="TGD59732.1"/>
    </source>
</evidence>
<keyword evidence="4" id="KW-0472">Membrane</keyword>
<accession>A0A4Z0LCV1</accession>
<protein>
    <submittedName>
        <fullName evidence="7">Translocation/assembly module TamB</fullName>
    </submittedName>
</protein>
<gene>
    <name evidence="7" type="ORF">E4635_02010</name>
</gene>
<evidence type="ECO:0000259" key="6">
    <source>
        <dbReference type="Pfam" id="PF04357"/>
    </source>
</evidence>
<keyword evidence="2" id="KW-0812">Transmembrane</keyword>
<evidence type="ECO:0000313" key="8">
    <source>
        <dbReference type="Proteomes" id="UP000297407"/>
    </source>
</evidence>
<sequence length="1509" mass="170106">MEQNKKNTRLKKFRKITLYFLLGLILLLLALGVTLSLPSVQTKIAQYVTEKLNEDYGTDISVDKATFTIFGGIKLKKVLVKDHKKDTLFHINTLQTSILDFKKLIDGDLHFGEVRLHGLDFHLWNYKGEKENNLDKFIKLFDDGKKSTSNKKFLLTAKDIHVINGHFILVDENLSTPKILDIKRLNANTTNFKILGPDVTTKIEEMSFVDHRGLVVDNLTSNFTYTKKNILLENLDLKTPQSNLEGSIALLYKREDFSDFNNKVLFNVNVNKASVSSNDLILFYGEFGKDQRFNFSGKLVGTLNDFSTKKLKLIDDNSSEIIGDFRFKNLFSKKKNDFYMKGDFSKISSTYSNLNAILPRILGENLPTTFKKFGRFTISGTTEVTLATIKADIFLRTALGNAKSNLNMTNINNIDNATYVGNVKLENFDLGKFLSRTDIGIVNLDFDVDGKGFTQKYLSTQVKGKIQSLYYNNYNYKDIVVDGTMDNSIFKGELNVHDPNLQMGFDGALDLNNKENKYDFHANVEYANLKSLKLYTADSISVFRGDVSMKLEGNSVDNLHGEVYINQTSYENNKDTYFFDDFVIKSTFDQNKVRTITINSPDIVEGKIEGKFQFKQLPKLIENSLGSLYANYSPNKVSKGQFLKFDFNVYSKLVEIFLPEVSLGENTFMKGSINSDSNEFKFNFKSPSITAYDNYFDNINIDIDNKNPLYNAYIEMDSIRTKYYKISDLNLINVTANDTLFFRTEFKGGKQGKDYYNLNLYHTINEDNNSVVGIKKSEVNFKDYLWFINENEAKDNKIVFNKKLTDFSIERIAMSHENQVMELMGVLRDSTYKDLKLSFKDVNLDKITPSIDSLRIKGKVNGLIDFKQNKSVYKPSSSLVIDSLKVNDLALGKLDIQVEGDDSFKNFNIHSVLRNEGMESFSAEGNVAIEGKNTKLDLDLRLDSFNMAVFSPLGGEVIKNIRGFASGSAKFEGDLENPDITGRLYLNKAGLKIPYLNVDYNMENNAVVDLTEHQFSFRNIDLIDSKYGTKGVLTGGIRHNKFANWFLDLNLSSSRFLALDTKDSDDALYFGTAFIDGDASIKGPINDLVINVNAKSGKGTSIKIPISDTESTSEKDYIRFKSSKDVAVNGKKTAKTKKYNGVELKFEFAITKDAEIEVLIDRNGHALKGRGMGDLLMEINTLGKFKMWGDFQVYEGEYNFKYGGIIDKKFKVKPLGSISWSGNPMDATLNMEAVYTTKANPSVLLDNPSFNKKVDTEVVIKLTDKLTSPTPEISINFPTLGSVQKSELDYKLSDNDTRQTQAIALLSSGSFLSDKGVAENAITGNLLEKANSLFDDIFSSQDDKFKLSPYYEQSDRRSPELQADSEVGVTLSTQISDKITINGKLGVPVGGLNESVIVGDVEVQLRLNEDGSLKARVFNRENDISYIGEGGIGYTQGVGVSYEVDFNTFKELLNKIFASQKIKKEKEKESKNEVPDSELFPDFIQPTDHRQKKPAEKPKPRQDVAPDAN</sequence>
<dbReference type="GO" id="GO:0009306">
    <property type="term" value="P:protein secretion"/>
    <property type="evidence" value="ECO:0007669"/>
    <property type="project" value="InterPro"/>
</dbReference>
<dbReference type="OrthoDB" id="680700at2"/>
<keyword evidence="3" id="KW-1133">Transmembrane helix</keyword>
<dbReference type="InterPro" id="IPR007452">
    <property type="entry name" value="TamB_C"/>
</dbReference>